<reference evidence="2" key="1">
    <citation type="submission" date="2023-07" db="EMBL/GenBank/DDBJ databases">
        <title>Chromosome-level genome assembly of Artemia franciscana.</title>
        <authorList>
            <person name="Jo E."/>
        </authorList>
    </citation>
    <scope>NUCLEOTIDE SEQUENCE</scope>
    <source>
        <tissue evidence="2">Whole body</tissue>
    </source>
</reference>
<accession>A0AA88L1N2</accession>
<organism evidence="2 3">
    <name type="scientific">Artemia franciscana</name>
    <name type="common">Brine shrimp</name>
    <name type="synonym">Artemia sanfranciscana</name>
    <dbReference type="NCBI Taxonomy" id="6661"/>
    <lineage>
        <taxon>Eukaryota</taxon>
        <taxon>Metazoa</taxon>
        <taxon>Ecdysozoa</taxon>
        <taxon>Arthropoda</taxon>
        <taxon>Crustacea</taxon>
        <taxon>Branchiopoda</taxon>
        <taxon>Anostraca</taxon>
        <taxon>Artemiidae</taxon>
        <taxon>Artemia</taxon>
    </lineage>
</organism>
<dbReference type="Proteomes" id="UP001187531">
    <property type="component" value="Unassembled WGS sequence"/>
</dbReference>
<evidence type="ECO:0000259" key="1">
    <source>
        <dbReference type="Pfam" id="PF00078"/>
    </source>
</evidence>
<keyword evidence="3" id="KW-1185">Reference proteome</keyword>
<evidence type="ECO:0000313" key="2">
    <source>
        <dbReference type="EMBL" id="KAK2704370.1"/>
    </source>
</evidence>
<gene>
    <name evidence="2" type="ORF">QYM36_016683</name>
</gene>
<evidence type="ECO:0000313" key="3">
    <source>
        <dbReference type="Proteomes" id="UP001187531"/>
    </source>
</evidence>
<feature type="domain" description="Reverse transcriptase" evidence="1">
    <location>
        <begin position="14"/>
        <end position="169"/>
    </location>
</feature>
<dbReference type="AlphaFoldDB" id="A0AA88L1N2"/>
<sequence>MRGDRNYSHTRIIFLNRFKEAREKRIRENQTYFRPGRGCTDNIFASRLIIQQFKRYNLPRILIFVDSVSAFDSITRQALGKIFENDGMSLKFFELLKAYYKGSVGRVRVYREETKEFPVEFGVKQGCALPPNLCNYRIYWVLENALSSHPRVQIGQKHPLADLEYADDVANPLVPRENPNYAR</sequence>
<dbReference type="Pfam" id="PF00078">
    <property type="entry name" value="RVT_1"/>
    <property type="match status" value="1"/>
</dbReference>
<dbReference type="InterPro" id="IPR000477">
    <property type="entry name" value="RT_dom"/>
</dbReference>
<dbReference type="PANTHER" id="PTHR47027:SF20">
    <property type="entry name" value="REVERSE TRANSCRIPTASE-LIKE PROTEIN WITH RNA-DIRECTED DNA POLYMERASE DOMAIN"/>
    <property type="match status" value="1"/>
</dbReference>
<dbReference type="PANTHER" id="PTHR47027">
    <property type="entry name" value="REVERSE TRANSCRIPTASE DOMAIN-CONTAINING PROTEIN"/>
    <property type="match status" value="1"/>
</dbReference>
<protein>
    <recommendedName>
        <fullName evidence="1">Reverse transcriptase domain-containing protein</fullName>
    </recommendedName>
</protein>
<comment type="caution">
    <text evidence="2">The sequence shown here is derived from an EMBL/GenBank/DDBJ whole genome shotgun (WGS) entry which is preliminary data.</text>
</comment>
<name>A0AA88L1N2_ARTSF</name>
<proteinExistence type="predicted"/>
<dbReference type="EMBL" id="JAVRJZ010000021">
    <property type="protein sequence ID" value="KAK2704370.1"/>
    <property type="molecule type" value="Genomic_DNA"/>
</dbReference>